<proteinExistence type="predicted"/>
<dbReference type="Proteomes" id="UP001142057">
    <property type="component" value="Unassembled WGS sequence"/>
</dbReference>
<sequence>MIVEDVLISFEAETKEYKAGDIIFREGEFPMFYYQIDKGQIKLNHYTENGKGQDFKN</sequence>
<dbReference type="PROSITE" id="PS50042">
    <property type="entry name" value="CNMP_BINDING_3"/>
    <property type="match status" value="1"/>
</dbReference>
<name>A0ABT2IMK5_9FLAO</name>
<dbReference type="InterPro" id="IPR014710">
    <property type="entry name" value="RmlC-like_jellyroll"/>
</dbReference>
<gene>
    <name evidence="2" type="ORF">NZD88_20305</name>
</gene>
<feature type="domain" description="Cyclic nucleotide-binding" evidence="1">
    <location>
        <begin position="13"/>
        <end position="43"/>
    </location>
</feature>
<protein>
    <recommendedName>
        <fullName evidence="1">Cyclic nucleotide-binding domain-containing protein</fullName>
    </recommendedName>
</protein>
<dbReference type="InterPro" id="IPR018490">
    <property type="entry name" value="cNMP-bd_dom_sf"/>
</dbReference>
<evidence type="ECO:0000313" key="3">
    <source>
        <dbReference type="Proteomes" id="UP001142057"/>
    </source>
</evidence>
<reference evidence="2" key="1">
    <citation type="submission" date="2022-08" db="EMBL/GenBank/DDBJ databases">
        <title>Chryseobacterium antibioticum,isolated from the rhizosphere soil of Pyrola in Tibet.</title>
        <authorList>
            <person name="Kan Y."/>
        </authorList>
    </citation>
    <scope>NUCLEOTIDE SEQUENCE</scope>
    <source>
        <strain evidence="2">Pc2-12</strain>
    </source>
</reference>
<dbReference type="RefSeq" id="WP_259831574.1">
    <property type="nucleotide sequence ID" value="NZ_JANZQH010000013.1"/>
</dbReference>
<dbReference type="SUPFAM" id="SSF51206">
    <property type="entry name" value="cAMP-binding domain-like"/>
    <property type="match status" value="1"/>
</dbReference>
<organism evidence="2 3">
    <name type="scientific">Chryseobacterium pyrolae</name>
    <dbReference type="NCBI Taxonomy" id="2987481"/>
    <lineage>
        <taxon>Bacteria</taxon>
        <taxon>Pseudomonadati</taxon>
        <taxon>Bacteroidota</taxon>
        <taxon>Flavobacteriia</taxon>
        <taxon>Flavobacteriales</taxon>
        <taxon>Weeksellaceae</taxon>
        <taxon>Chryseobacterium group</taxon>
        <taxon>Chryseobacterium</taxon>
    </lineage>
</organism>
<comment type="caution">
    <text evidence="2">The sequence shown here is derived from an EMBL/GenBank/DDBJ whole genome shotgun (WGS) entry which is preliminary data.</text>
</comment>
<evidence type="ECO:0000259" key="1">
    <source>
        <dbReference type="PROSITE" id="PS50042"/>
    </source>
</evidence>
<dbReference type="InterPro" id="IPR000595">
    <property type="entry name" value="cNMP-bd_dom"/>
</dbReference>
<dbReference type="Pfam" id="PF00027">
    <property type="entry name" value="cNMP_binding"/>
    <property type="match status" value="1"/>
</dbReference>
<dbReference type="Gene3D" id="2.60.120.10">
    <property type="entry name" value="Jelly Rolls"/>
    <property type="match status" value="1"/>
</dbReference>
<accession>A0ABT2IMK5</accession>
<evidence type="ECO:0000313" key="2">
    <source>
        <dbReference type="EMBL" id="MCT2409903.1"/>
    </source>
</evidence>
<keyword evidence="3" id="KW-1185">Reference proteome</keyword>
<dbReference type="EMBL" id="JANZQH010000013">
    <property type="protein sequence ID" value="MCT2409903.1"/>
    <property type="molecule type" value="Genomic_DNA"/>
</dbReference>